<sequence length="230" mass="24611">MTDRRSTRRRTRLSAMLAVAAMMAAPGAIPTSASADTTADPAIPTLQLNVLDRNGAILQADPCCTTINTGLEATVLNGETAMQPLLDGTERGYADPGELVWLYNLERGARYDISVRYTDAKTGEVFGTTNTVSFTTEPSTDVEPPTPPTNLRFVEGPPPQLPGHVNIVWDDATDNVDSGRDIQYVVRRNGNLTNGTTEAAPGDVFTVTAIDRSNNAAQPARTVFTGDVDE</sequence>
<evidence type="ECO:0008006" key="4">
    <source>
        <dbReference type="Google" id="ProtNLM"/>
    </source>
</evidence>
<dbReference type="InterPro" id="IPR006311">
    <property type="entry name" value="TAT_signal"/>
</dbReference>
<feature type="chain" id="PRO_5020342619" description="Fibronectin type III domain-containing protein" evidence="1">
    <location>
        <begin position="36"/>
        <end position="230"/>
    </location>
</feature>
<name>A0A4R5DBS8_9ACTN</name>
<protein>
    <recommendedName>
        <fullName evidence="4">Fibronectin type III domain-containing protein</fullName>
    </recommendedName>
</protein>
<keyword evidence="3" id="KW-1185">Reference proteome</keyword>
<dbReference type="RefSeq" id="WP_131895727.1">
    <property type="nucleotide sequence ID" value="NZ_SMKZ01000019.1"/>
</dbReference>
<dbReference type="PROSITE" id="PS51318">
    <property type="entry name" value="TAT"/>
    <property type="match status" value="1"/>
</dbReference>
<comment type="caution">
    <text evidence="2">The sequence shown here is derived from an EMBL/GenBank/DDBJ whole genome shotgun (WGS) entry which is preliminary data.</text>
</comment>
<organism evidence="2 3">
    <name type="scientific">Jiangella asiatica</name>
    <dbReference type="NCBI Taxonomy" id="2530372"/>
    <lineage>
        <taxon>Bacteria</taxon>
        <taxon>Bacillati</taxon>
        <taxon>Actinomycetota</taxon>
        <taxon>Actinomycetes</taxon>
        <taxon>Jiangellales</taxon>
        <taxon>Jiangellaceae</taxon>
        <taxon>Jiangella</taxon>
    </lineage>
</organism>
<evidence type="ECO:0000313" key="2">
    <source>
        <dbReference type="EMBL" id="TDE09261.1"/>
    </source>
</evidence>
<proteinExistence type="predicted"/>
<dbReference type="AlphaFoldDB" id="A0A4R5DBS8"/>
<dbReference type="Proteomes" id="UP000294739">
    <property type="component" value="Unassembled WGS sequence"/>
</dbReference>
<keyword evidence="1" id="KW-0732">Signal</keyword>
<dbReference type="EMBL" id="SMKZ01000019">
    <property type="protein sequence ID" value="TDE09261.1"/>
    <property type="molecule type" value="Genomic_DNA"/>
</dbReference>
<gene>
    <name evidence="2" type="ORF">E1269_14645</name>
</gene>
<evidence type="ECO:0000313" key="3">
    <source>
        <dbReference type="Proteomes" id="UP000294739"/>
    </source>
</evidence>
<evidence type="ECO:0000256" key="1">
    <source>
        <dbReference type="SAM" id="SignalP"/>
    </source>
</evidence>
<dbReference type="InParanoid" id="A0A4R5DBS8"/>
<reference evidence="2 3" key="1">
    <citation type="submission" date="2019-03" db="EMBL/GenBank/DDBJ databases">
        <title>Draft genome sequences of novel Actinobacteria.</title>
        <authorList>
            <person name="Sahin N."/>
            <person name="Ay H."/>
            <person name="Saygin H."/>
        </authorList>
    </citation>
    <scope>NUCLEOTIDE SEQUENCE [LARGE SCALE GENOMIC DNA]</scope>
    <source>
        <strain evidence="2 3">5K138</strain>
    </source>
</reference>
<accession>A0A4R5DBS8</accession>
<feature type="signal peptide" evidence="1">
    <location>
        <begin position="1"/>
        <end position="35"/>
    </location>
</feature>